<name>A0A1B7KVW7_PARTM</name>
<dbReference type="RefSeq" id="WP_064549565.1">
    <property type="nucleotide sequence ID" value="NZ_LXMA01000001.1"/>
</dbReference>
<feature type="domain" description="Sporulation membrane protein YtrI C-terminal" evidence="3">
    <location>
        <begin position="80"/>
        <end position="164"/>
    </location>
</feature>
<evidence type="ECO:0000313" key="4">
    <source>
        <dbReference type="EMBL" id="OAT74238.1"/>
    </source>
</evidence>
<dbReference type="Pfam" id="PF26347">
    <property type="entry name" value="YtrI_sporulation"/>
    <property type="match status" value="1"/>
</dbReference>
<feature type="transmembrane region" description="Helical" evidence="2">
    <location>
        <begin position="15"/>
        <end position="37"/>
    </location>
</feature>
<evidence type="ECO:0000256" key="2">
    <source>
        <dbReference type="SAM" id="Phobius"/>
    </source>
</evidence>
<dbReference type="InterPro" id="IPR058620">
    <property type="entry name" value="YtrI_C"/>
</dbReference>
<gene>
    <name evidence="4" type="ORF">A7K69_00550</name>
</gene>
<keyword evidence="2" id="KW-0812">Transmembrane</keyword>
<accession>A0A1B7KVW7</accession>
<dbReference type="AlphaFoldDB" id="A0A1B7KVW7"/>
<dbReference type="InterPro" id="IPR048198">
    <property type="entry name" value="YtrI"/>
</dbReference>
<comment type="caution">
    <text evidence="4">The sequence shown here is derived from an EMBL/GenBank/DDBJ whole genome shotgun (WGS) entry which is preliminary data.</text>
</comment>
<keyword evidence="1" id="KW-0175">Coiled coil</keyword>
<organism evidence="4 5">
    <name type="scientific">Parageobacillus thermoglucosidasius</name>
    <name type="common">Geobacillus thermoglucosidasius</name>
    <dbReference type="NCBI Taxonomy" id="1426"/>
    <lineage>
        <taxon>Bacteria</taxon>
        <taxon>Bacillati</taxon>
        <taxon>Bacillota</taxon>
        <taxon>Bacilli</taxon>
        <taxon>Bacillales</taxon>
        <taxon>Anoxybacillaceae</taxon>
        <taxon>Parageobacillus</taxon>
    </lineage>
</organism>
<keyword evidence="2" id="KW-1133">Transmembrane helix</keyword>
<keyword evidence="2" id="KW-0472">Membrane</keyword>
<evidence type="ECO:0000313" key="5">
    <source>
        <dbReference type="Proteomes" id="UP000078290"/>
    </source>
</evidence>
<feature type="coiled-coil region" evidence="1">
    <location>
        <begin position="38"/>
        <end position="72"/>
    </location>
</feature>
<dbReference type="Proteomes" id="UP000078290">
    <property type="component" value="Unassembled WGS sequence"/>
</dbReference>
<reference evidence="5" key="1">
    <citation type="submission" date="2016-05" db="EMBL/GenBank/DDBJ databases">
        <authorList>
            <person name="Wang W."/>
            <person name="Zhu L."/>
        </authorList>
    </citation>
    <scope>NUCLEOTIDE SEQUENCE [LARGE SCALE GENOMIC DNA]</scope>
    <source>
        <strain evidence="5">W-2</strain>
    </source>
</reference>
<dbReference type="OrthoDB" id="2691164at2"/>
<proteinExistence type="predicted"/>
<protein>
    <submittedName>
        <fullName evidence="4">Sporulation protein</fullName>
    </submittedName>
</protein>
<evidence type="ECO:0000256" key="1">
    <source>
        <dbReference type="SAM" id="Coils"/>
    </source>
</evidence>
<sequence>MRIPPYYRYPIWQRFFAGAAIGALISWFVFLHLFGVLQEKQVRQIIELQDKIADLENEVRIWQEDYVKLNKMNKKRLTVQGISIHLVNAEQYKLDSYTTFRIEESVKEDVSHLIAKDIETVYNGRELLKRAIENKTYTINEQTYKLEIHQLFLFTTLSIELKLKPVSSPS</sequence>
<dbReference type="EMBL" id="LXMA01000001">
    <property type="protein sequence ID" value="OAT74238.1"/>
    <property type="molecule type" value="Genomic_DNA"/>
</dbReference>
<evidence type="ECO:0000259" key="3">
    <source>
        <dbReference type="Pfam" id="PF26347"/>
    </source>
</evidence>
<dbReference type="NCBIfam" id="NF041479">
    <property type="entry name" value="spor_membprot_YtrI"/>
    <property type="match status" value="1"/>
</dbReference>